<dbReference type="GO" id="GO:0032259">
    <property type="term" value="P:methylation"/>
    <property type="evidence" value="ECO:0007669"/>
    <property type="project" value="UniProtKB-KW"/>
</dbReference>
<gene>
    <name evidence="3" type="ORF">F5897_001464</name>
</gene>
<dbReference type="SUPFAM" id="SSF53335">
    <property type="entry name" value="S-adenosyl-L-methionine-dependent methyltransferases"/>
    <property type="match status" value="1"/>
</dbReference>
<comment type="caution">
    <text evidence="3">The sequence shown here is derived from an EMBL/GenBank/DDBJ whole genome shotgun (WGS) entry which is preliminary data.</text>
</comment>
<evidence type="ECO:0000259" key="2">
    <source>
        <dbReference type="Pfam" id="PF17827"/>
    </source>
</evidence>
<name>A0A840DSM4_9MICO</name>
<dbReference type="InterPro" id="IPR029063">
    <property type="entry name" value="SAM-dependent_MTases_sf"/>
</dbReference>
<feature type="domain" description="Release factor glutamine methyltransferase N-terminal" evidence="2">
    <location>
        <begin position="18"/>
        <end position="90"/>
    </location>
</feature>
<dbReference type="InterPro" id="IPR019874">
    <property type="entry name" value="RF_methyltr_PrmC"/>
</dbReference>
<reference evidence="3 4" key="1">
    <citation type="submission" date="2020-08" db="EMBL/GenBank/DDBJ databases">
        <title>Sequencing the genomes of 1000 actinobacteria strains.</title>
        <authorList>
            <person name="Klenk H.-P."/>
        </authorList>
    </citation>
    <scope>NUCLEOTIDE SEQUENCE [LARGE SCALE GENOMIC DNA]</scope>
    <source>
        <strain evidence="3 4">DSM 27064</strain>
    </source>
</reference>
<dbReference type="Proteomes" id="UP000571183">
    <property type="component" value="Unassembled WGS sequence"/>
</dbReference>
<evidence type="ECO:0000259" key="1">
    <source>
        <dbReference type="Pfam" id="PF05175"/>
    </source>
</evidence>
<sequence length="331" mass="35641">MNSNSQPDTSSRALPLPELLRQAELSMAAAGVARPVAEAQLLWGHVLGLSRGEVQAAAVLQRTITPEQQATFAPLLHRRLKREPLQHILGYAYFYGLPLAVGPGVFVPRPETELLAELALNHLNRYCGAGAPKIADFCAGSGALAFALQRHSPGSTVTALEKSPAAFSWLQRNKQELKLETTLLQVDLAAAAHQLGLRPLAGSTLTNLPPVSDTTMQWFKTHAGSLDVLVSNPPYVPRSAVPETPEVRDYDPELALYSGADGLELLRWLVPLFGYLAAPGAFCGIEHTEAQGSEIAAMLQRVGFTAVDTVPDLTSRPRFTVGVYQQRSLPG</sequence>
<dbReference type="Pfam" id="PF17827">
    <property type="entry name" value="PrmC_N"/>
    <property type="match status" value="1"/>
</dbReference>
<dbReference type="InterPro" id="IPR040758">
    <property type="entry name" value="PrmC_N"/>
</dbReference>
<dbReference type="Gene3D" id="1.10.8.10">
    <property type="entry name" value="DNA helicase RuvA subunit, C-terminal domain"/>
    <property type="match status" value="1"/>
</dbReference>
<dbReference type="InterPro" id="IPR050320">
    <property type="entry name" value="N5-glutamine_MTase"/>
</dbReference>
<dbReference type="GO" id="GO:0003676">
    <property type="term" value="F:nucleic acid binding"/>
    <property type="evidence" value="ECO:0007669"/>
    <property type="project" value="InterPro"/>
</dbReference>
<dbReference type="PANTHER" id="PTHR18895">
    <property type="entry name" value="HEMK METHYLTRANSFERASE"/>
    <property type="match status" value="1"/>
</dbReference>
<dbReference type="GO" id="GO:0102559">
    <property type="term" value="F:peptide chain release factor N(5)-glutamine methyltransferase activity"/>
    <property type="evidence" value="ECO:0007669"/>
    <property type="project" value="UniProtKB-EC"/>
</dbReference>
<evidence type="ECO:0000313" key="4">
    <source>
        <dbReference type="Proteomes" id="UP000571183"/>
    </source>
</evidence>
<dbReference type="Pfam" id="PF05175">
    <property type="entry name" value="MTS"/>
    <property type="match status" value="1"/>
</dbReference>
<feature type="domain" description="Methyltransferase small" evidence="1">
    <location>
        <begin position="116"/>
        <end position="192"/>
    </location>
</feature>
<organism evidence="3 4">
    <name type="scientific">Canibacter oris</name>
    <dbReference type="NCBI Taxonomy" id="1365628"/>
    <lineage>
        <taxon>Bacteria</taxon>
        <taxon>Bacillati</taxon>
        <taxon>Actinomycetota</taxon>
        <taxon>Actinomycetes</taxon>
        <taxon>Micrococcales</taxon>
        <taxon>Microbacteriaceae</taxon>
        <taxon>Canibacter</taxon>
    </lineage>
</organism>
<proteinExistence type="predicted"/>
<dbReference type="NCBIfam" id="TIGR03534">
    <property type="entry name" value="RF_mod_PrmC"/>
    <property type="match status" value="1"/>
</dbReference>
<dbReference type="EC" id="2.1.1.297" evidence="3"/>
<keyword evidence="4" id="KW-1185">Reference proteome</keyword>
<keyword evidence="3" id="KW-0808">Transferase</keyword>
<dbReference type="InterPro" id="IPR007848">
    <property type="entry name" value="Small_mtfrase_dom"/>
</dbReference>
<dbReference type="PANTHER" id="PTHR18895:SF74">
    <property type="entry name" value="MTRF1L RELEASE FACTOR GLUTAMINE METHYLTRANSFERASE"/>
    <property type="match status" value="1"/>
</dbReference>
<accession>A0A840DSM4</accession>
<dbReference type="InterPro" id="IPR002052">
    <property type="entry name" value="DNA_methylase_N6_adenine_CS"/>
</dbReference>
<dbReference type="RefSeq" id="WP_183305028.1">
    <property type="nucleotide sequence ID" value="NZ_JACIFD010000016.1"/>
</dbReference>
<dbReference type="AlphaFoldDB" id="A0A840DSM4"/>
<evidence type="ECO:0000313" key="3">
    <source>
        <dbReference type="EMBL" id="MBB4072136.1"/>
    </source>
</evidence>
<keyword evidence="3" id="KW-0489">Methyltransferase</keyword>
<dbReference type="PROSITE" id="PS00092">
    <property type="entry name" value="N6_MTASE"/>
    <property type="match status" value="1"/>
</dbReference>
<protein>
    <submittedName>
        <fullName evidence="3">Release factor glutamine methyltransferase</fullName>
        <ecNumber evidence="3">2.1.1.297</ecNumber>
    </submittedName>
</protein>
<dbReference type="CDD" id="cd02440">
    <property type="entry name" value="AdoMet_MTases"/>
    <property type="match status" value="1"/>
</dbReference>
<dbReference type="EMBL" id="JACIFD010000016">
    <property type="protein sequence ID" value="MBB4072136.1"/>
    <property type="molecule type" value="Genomic_DNA"/>
</dbReference>
<dbReference type="Gene3D" id="3.40.50.150">
    <property type="entry name" value="Vaccinia Virus protein VP39"/>
    <property type="match status" value="1"/>
</dbReference>